<evidence type="ECO:0000313" key="1">
    <source>
        <dbReference type="EMBL" id="GEZ69947.1"/>
    </source>
</evidence>
<organism evidence="1">
    <name type="scientific">Tanacetum cinerariifolium</name>
    <name type="common">Dalmatian daisy</name>
    <name type="synonym">Chrysanthemum cinerariifolium</name>
    <dbReference type="NCBI Taxonomy" id="118510"/>
    <lineage>
        <taxon>Eukaryota</taxon>
        <taxon>Viridiplantae</taxon>
        <taxon>Streptophyta</taxon>
        <taxon>Embryophyta</taxon>
        <taxon>Tracheophyta</taxon>
        <taxon>Spermatophyta</taxon>
        <taxon>Magnoliopsida</taxon>
        <taxon>eudicotyledons</taxon>
        <taxon>Gunneridae</taxon>
        <taxon>Pentapetalae</taxon>
        <taxon>asterids</taxon>
        <taxon>campanulids</taxon>
        <taxon>Asterales</taxon>
        <taxon>Asteraceae</taxon>
        <taxon>Asteroideae</taxon>
        <taxon>Anthemideae</taxon>
        <taxon>Anthemidinae</taxon>
        <taxon>Tanacetum</taxon>
    </lineage>
</organism>
<dbReference type="AlphaFoldDB" id="A0A699IN84"/>
<gene>
    <name evidence="1" type="ORF">Tci_541920</name>
</gene>
<comment type="caution">
    <text evidence="1">The sequence shown here is derived from an EMBL/GenBank/DDBJ whole genome shotgun (WGS) entry which is preliminary data.</text>
</comment>
<proteinExistence type="predicted"/>
<protein>
    <recommendedName>
        <fullName evidence="2">Retrovirus-related Pol polyprotein from transposon TNT 1-94</fullName>
    </recommendedName>
</protein>
<name>A0A699IN84_TANCI</name>
<evidence type="ECO:0008006" key="2">
    <source>
        <dbReference type="Google" id="ProtNLM"/>
    </source>
</evidence>
<dbReference type="EMBL" id="BKCJ010311777">
    <property type="protein sequence ID" value="GEZ69947.1"/>
    <property type="molecule type" value="Genomic_DNA"/>
</dbReference>
<reference evidence="1" key="1">
    <citation type="journal article" date="2019" name="Sci. Rep.">
        <title>Draft genome of Tanacetum cinerariifolium, the natural source of mosquito coil.</title>
        <authorList>
            <person name="Yamashiro T."/>
            <person name="Shiraishi A."/>
            <person name="Satake H."/>
            <person name="Nakayama K."/>
        </authorList>
    </citation>
    <scope>NUCLEOTIDE SEQUENCE</scope>
</reference>
<sequence>MTGYFLQIKDGSTRDYKARYKYVKAKLALLTQKITSSSSKQKNDNGLVAESYDWDDESLSFVDEGITMVKTFMAIAEDESSVKKSDDTSGQWVEININNVQRLISMNGGDER</sequence>
<accession>A0A699IN84</accession>